<evidence type="ECO:0000313" key="1">
    <source>
        <dbReference type="EMBL" id="ETW95625.1"/>
    </source>
</evidence>
<dbReference type="AlphaFoldDB" id="W4LD23"/>
<accession>W4LD23</accession>
<reference evidence="1 2" key="1">
    <citation type="journal article" date="2014" name="Nature">
        <title>An environmental bacterial taxon with a large and distinct metabolic repertoire.</title>
        <authorList>
            <person name="Wilson M.C."/>
            <person name="Mori T."/>
            <person name="Ruckert C."/>
            <person name="Uria A.R."/>
            <person name="Helf M.J."/>
            <person name="Takada K."/>
            <person name="Gernert C."/>
            <person name="Steffens U.A."/>
            <person name="Heycke N."/>
            <person name="Schmitt S."/>
            <person name="Rinke C."/>
            <person name="Helfrich E.J."/>
            <person name="Brachmann A.O."/>
            <person name="Gurgui C."/>
            <person name="Wakimoto T."/>
            <person name="Kracht M."/>
            <person name="Crusemann M."/>
            <person name="Hentschel U."/>
            <person name="Abe I."/>
            <person name="Matsunaga S."/>
            <person name="Kalinowski J."/>
            <person name="Takeyama H."/>
            <person name="Piel J."/>
        </authorList>
    </citation>
    <scope>NUCLEOTIDE SEQUENCE [LARGE SCALE GENOMIC DNA]</scope>
    <source>
        <strain evidence="2">TSY2</strain>
    </source>
</reference>
<dbReference type="Proteomes" id="UP000019140">
    <property type="component" value="Unassembled WGS sequence"/>
</dbReference>
<evidence type="ECO:0000313" key="2">
    <source>
        <dbReference type="Proteomes" id="UP000019140"/>
    </source>
</evidence>
<proteinExistence type="predicted"/>
<comment type="caution">
    <text evidence="1">The sequence shown here is derived from an EMBL/GenBank/DDBJ whole genome shotgun (WGS) entry which is preliminary data.</text>
</comment>
<dbReference type="Gene3D" id="3.90.380.10">
    <property type="entry name" value="Naphthalene 1,2-dioxygenase Alpha Subunit, Chain A, domain 1"/>
    <property type="match status" value="1"/>
</dbReference>
<name>W4LD23_9BACT</name>
<keyword evidence="2" id="KW-1185">Reference proteome</keyword>
<sequence length="90" mass="10030">MTSYFTFVVWRNDDFSVPAEEVIRFDFAIGAEDEAMREQIDGVLPLDATQTANVPSDRPSVAWRRRFAVFVTSDGTASGMSGRLCHEKPG</sequence>
<protein>
    <submittedName>
        <fullName evidence="1">Uncharacterized protein</fullName>
    </submittedName>
</protein>
<gene>
    <name evidence="1" type="ORF">ETSY2_47875</name>
</gene>
<organism evidence="1 2">
    <name type="scientific">Candidatus Entotheonella gemina</name>
    <dbReference type="NCBI Taxonomy" id="1429439"/>
    <lineage>
        <taxon>Bacteria</taxon>
        <taxon>Pseudomonadati</taxon>
        <taxon>Nitrospinota/Tectimicrobiota group</taxon>
        <taxon>Candidatus Tectimicrobiota</taxon>
        <taxon>Candidatus Entotheonellia</taxon>
        <taxon>Candidatus Entotheonellales</taxon>
        <taxon>Candidatus Entotheonellaceae</taxon>
        <taxon>Candidatus Entotheonella</taxon>
    </lineage>
</organism>
<dbReference type="HOGENOM" id="CLU_2435378_0_0_7"/>
<dbReference type="EMBL" id="AZHX01002292">
    <property type="protein sequence ID" value="ETW95625.1"/>
    <property type="molecule type" value="Genomic_DNA"/>
</dbReference>